<name>A0ABP8IEK7_9GAMM</name>
<dbReference type="PANTHER" id="PTHR30294">
    <property type="entry name" value="MEMBRANE COMPONENT OF ABC TRANSPORTER YHHJ-RELATED"/>
    <property type="match status" value="1"/>
</dbReference>
<dbReference type="PANTHER" id="PTHR30294:SF38">
    <property type="entry name" value="TRANSPORT PERMEASE PROTEIN"/>
    <property type="match status" value="1"/>
</dbReference>
<evidence type="ECO:0000313" key="11">
    <source>
        <dbReference type="Proteomes" id="UP001501011"/>
    </source>
</evidence>
<dbReference type="EMBL" id="BAABFV010000001">
    <property type="protein sequence ID" value="GAA4356879.1"/>
    <property type="molecule type" value="Genomic_DNA"/>
</dbReference>
<organism evidence="10 11">
    <name type="scientific">Kangiella marina</name>
    <dbReference type="NCBI Taxonomy" id="1079178"/>
    <lineage>
        <taxon>Bacteria</taxon>
        <taxon>Pseudomonadati</taxon>
        <taxon>Pseudomonadota</taxon>
        <taxon>Gammaproteobacteria</taxon>
        <taxon>Kangiellales</taxon>
        <taxon>Kangiellaceae</taxon>
        <taxon>Kangiella</taxon>
    </lineage>
</organism>
<feature type="transmembrane region" description="Helical" evidence="8">
    <location>
        <begin position="401"/>
        <end position="419"/>
    </location>
</feature>
<feature type="domain" description="ABC transmembrane type-2" evidence="9">
    <location>
        <begin position="204"/>
        <end position="426"/>
    </location>
</feature>
<gene>
    <name evidence="10" type="ORF">GCM10023151_05280</name>
</gene>
<keyword evidence="7 8" id="KW-0472">Membrane</keyword>
<feature type="transmembrane region" description="Helical" evidence="8">
    <location>
        <begin position="313"/>
        <end position="335"/>
    </location>
</feature>
<evidence type="ECO:0000256" key="6">
    <source>
        <dbReference type="ARBA" id="ARBA00022989"/>
    </source>
</evidence>
<dbReference type="InterPro" id="IPR047817">
    <property type="entry name" value="ABC2_TM_bact-type"/>
</dbReference>
<keyword evidence="4" id="KW-1003">Cell membrane</keyword>
<keyword evidence="6 8" id="KW-1133">Transmembrane helix</keyword>
<evidence type="ECO:0000259" key="9">
    <source>
        <dbReference type="PROSITE" id="PS51012"/>
    </source>
</evidence>
<dbReference type="Gene3D" id="3.40.1710.10">
    <property type="entry name" value="abc type-2 transporter like domain"/>
    <property type="match status" value="1"/>
</dbReference>
<evidence type="ECO:0000313" key="10">
    <source>
        <dbReference type="EMBL" id="GAA4356879.1"/>
    </source>
</evidence>
<evidence type="ECO:0000256" key="8">
    <source>
        <dbReference type="SAM" id="Phobius"/>
    </source>
</evidence>
<comment type="subcellular location">
    <subcellularLocation>
        <location evidence="1">Cell membrane</location>
        <topology evidence="1">Multi-pass membrane protein</topology>
    </subcellularLocation>
</comment>
<dbReference type="Proteomes" id="UP001501011">
    <property type="component" value="Unassembled WGS sequence"/>
</dbReference>
<protein>
    <recommendedName>
        <fullName evidence="9">ABC transmembrane type-2 domain-containing protein</fullName>
    </recommendedName>
</protein>
<keyword evidence="11" id="KW-1185">Reference proteome</keyword>
<comment type="caution">
    <text evidence="10">The sequence shown here is derived from an EMBL/GenBank/DDBJ whole genome shotgun (WGS) entry which is preliminary data.</text>
</comment>
<keyword evidence="3" id="KW-0813">Transport</keyword>
<keyword evidence="5 8" id="KW-0812">Transmembrane</keyword>
<evidence type="ECO:0000256" key="1">
    <source>
        <dbReference type="ARBA" id="ARBA00004651"/>
    </source>
</evidence>
<feature type="transmembrane region" description="Helical" evidence="8">
    <location>
        <begin position="242"/>
        <end position="259"/>
    </location>
</feature>
<feature type="transmembrane region" description="Helical" evidence="8">
    <location>
        <begin position="280"/>
        <end position="307"/>
    </location>
</feature>
<dbReference type="InterPro" id="IPR051449">
    <property type="entry name" value="ABC-2_transporter_component"/>
</dbReference>
<accession>A0ABP8IEK7</accession>
<dbReference type="RefSeq" id="WP_345291648.1">
    <property type="nucleotide sequence ID" value="NZ_BAABFV010000001.1"/>
</dbReference>
<proteinExistence type="inferred from homology"/>
<evidence type="ECO:0000256" key="7">
    <source>
        <dbReference type="ARBA" id="ARBA00023136"/>
    </source>
</evidence>
<dbReference type="InterPro" id="IPR013525">
    <property type="entry name" value="ABC2_TM"/>
</dbReference>
<evidence type="ECO:0000256" key="4">
    <source>
        <dbReference type="ARBA" id="ARBA00022475"/>
    </source>
</evidence>
<evidence type="ECO:0000256" key="5">
    <source>
        <dbReference type="ARBA" id="ARBA00022692"/>
    </source>
</evidence>
<comment type="similarity">
    <text evidence="2">Belongs to the ABC-2 integral membrane protein family.</text>
</comment>
<dbReference type="Pfam" id="PF12698">
    <property type="entry name" value="ABC2_membrane_3"/>
    <property type="match status" value="1"/>
</dbReference>
<feature type="transmembrane region" description="Helical" evidence="8">
    <location>
        <begin position="347"/>
        <end position="367"/>
    </location>
</feature>
<feature type="transmembrane region" description="Helical" evidence="8">
    <location>
        <begin position="21"/>
        <end position="40"/>
    </location>
</feature>
<dbReference type="PROSITE" id="PS51012">
    <property type="entry name" value="ABC_TM2"/>
    <property type="match status" value="1"/>
</dbReference>
<reference evidence="11" key="1">
    <citation type="journal article" date="2019" name="Int. J. Syst. Evol. Microbiol.">
        <title>The Global Catalogue of Microorganisms (GCM) 10K type strain sequencing project: providing services to taxonomists for standard genome sequencing and annotation.</title>
        <authorList>
            <consortium name="The Broad Institute Genomics Platform"/>
            <consortium name="The Broad Institute Genome Sequencing Center for Infectious Disease"/>
            <person name="Wu L."/>
            <person name="Ma J."/>
        </authorList>
    </citation>
    <scope>NUCLEOTIDE SEQUENCE [LARGE SCALE GENOMIC DNA]</scope>
    <source>
        <strain evidence="11">JCM 17728</strain>
    </source>
</reference>
<evidence type="ECO:0000256" key="3">
    <source>
        <dbReference type="ARBA" id="ARBA00022448"/>
    </source>
</evidence>
<sequence length="428" mass="46599">MKKIIALMKKDIKLLFRDKMAVFFTFVFPLVFAFIFGSIFSSGGSGSKALKVAVVDLDQTEYSQAFIADIEAAEEFSVTLATEEKAKDLVRRGKRVAYFILPAGFGDDYKGVFSGNPPEILVGIDPSRKAEAGYLEGSLMKLGIKRFEQAFSDPMAMSEQLDASISQIQQSDDIPDEWKSLLSDYLPKMKQLTDQETSNGQSLSFGASGDANPMMPLKVTKQEEVVKRSGPKNAYAITIPQGVIWAIMGCVIGFAISLVQEKTLGTMNRLIVAPISRTQIVAGKALGCFAAQIAVVTMLFVVAYFILGVRFNLPKLIIAAIASGVCFVGLMMLFASMAKTERSVAGITNAFLVMMGMIGGAMIPLFVMPGWMQAISNFSPVKWAIVAFEGAIWRDFSYSEMMTPVSILLAIGIVAFILGTRMVKLEEA</sequence>
<evidence type="ECO:0000256" key="2">
    <source>
        <dbReference type="ARBA" id="ARBA00007783"/>
    </source>
</evidence>